<name>A0ACC0CE96_CATRO</name>
<dbReference type="EMBL" id="CM044701">
    <property type="protein sequence ID" value="KAI5683172.1"/>
    <property type="molecule type" value="Genomic_DNA"/>
</dbReference>
<sequence length="171" mass="19098">MQKQEEHQHRNKWFFGFQFCLRLLSIGATLAASYLILTSKQITTIFGIVADARYSYSTAFRFFAYANIVACALSLLCFLFLLIGPKPPNVKKCFVMFLHDLIVTILLMGACGAAAAIGYVGKYGESHIGWAAICDNFSKFCNRVILSLVFSFLALIFYLFLTITSANKSRG</sequence>
<organism evidence="1 2">
    <name type="scientific">Catharanthus roseus</name>
    <name type="common">Madagascar periwinkle</name>
    <name type="synonym">Vinca rosea</name>
    <dbReference type="NCBI Taxonomy" id="4058"/>
    <lineage>
        <taxon>Eukaryota</taxon>
        <taxon>Viridiplantae</taxon>
        <taxon>Streptophyta</taxon>
        <taxon>Embryophyta</taxon>
        <taxon>Tracheophyta</taxon>
        <taxon>Spermatophyta</taxon>
        <taxon>Magnoliopsida</taxon>
        <taxon>eudicotyledons</taxon>
        <taxon>Gunneridae</taxon>
        <taxon>Pentapetalae</taxon>
        <taxon>asterids</taxon>
        <taxon>lamiids</taxon>
        <taxon>Gentianales</taxon>
        <taxon>Apocynaceae</taxon>
        <taxon>Rauvolfioideae</taxon>
        <taxon>Vinceae</taxon>
        <taxon>Catharanthinae</taxon>
        <taxon>Catharanthus</taxon>
    </lineage>
</organism>
<dbReference type="Proteomes" id="UP001060085">
    <property type="component" value="Linkage Group LG01"/>
</dbReference>
<reference evidence="2" key="1">
    <citation type="journal article" date="2023" name="Nat. Plants">
        <title>Single-cell RNA sequencing provides a high-resolution roadmap for understanding the multicellular compartmentation of specialized metabolism.</title>
        <authorList>
            <person name="Sun S."/>
            <person name="Shen X."/>
            <person name="Li Y."/>
            <person name="Li Y."/>
            <person name="Wang S."/>
            <person name="Li R."/>
            <person name="Zhang H."/>
            <person name="Shen G."/>
            <person name="Guo B."/>
            <person name="Wei J."/>
            <person name="Xu J."/>
            <person name="St-Pierre B."/>
            <person name="Chen S."/>
            <person name="Sun C."/>
        </authorList>
    </citation>
    <scope>NUCLEOTIDE SEQUENCE [LARGE SCALE GENOMIC DNA]</scope>
</reference>
<protein>
    <submittedName>
        <fullName evidence="1">Uncharacterized protein</fullName>
    </submittedName>
</protein>
<accession>A0ACC0CE96</accession>
<proteinExistence type="predicted"/>
<evidence type="ECO:0000313" key="2">
    <source>
        <dbReference type="Proteomes" id="UP001060085"/>
    </source>
</evidence>
<keyword evidence="2" id="KW-1185">Reference proteome</keyword>
<comment type="caution">
    <text evidence="1">The sequence shown here is derived from an EMBL/GenBank/DDBJ whole genome shotgun (WGS) entry which is preliminary data.</text>
</comment>
<gene>
    <name evidence="1" type="ORF">M9H77_04400</name>
</gene>
<evidence type="ECO:0000313" key="1">
    <source>
        <dbReference type="EMBL" id="KAI5683172.1"/>
    </source>
</evidence>